<dbReference type="Proteomes" id="UP000202511">
    <property type="component" value="Segment"/>
</dbReference>
<proteinExistence type="predicted"/>
<evidence type="ECO:0000313" key="2">
    <source>
        <dbReference type="EMBL" id="AJF97057.1"/>
    </source>
</evidence>
<evidence type="ECO:0000313" key="3">
    <source>
        <dbReference type="Proteomes" id="UP000202511"/>
    </source>
</evidence>
<reference evidence="2 3" key="1">
    <citation type="journal article" date="2015" name="Parasitol. Res.">
        <title>Viruses in close associations with free-living amoebae.</title>
        <authorList>
            <person name="Scheid P."/>
        </authorList>
    </citation>
    <scope>NUCLEOTIDE SEQUENCE [LARGE SCALE GENOMIC DNA]</scope>
    <source>
        <strain evidence="2">KlaHel</strain>
    </source>
</reference>
<name>A0A0B5JBV5_9VIRU</name>
<organism evidence="2 3">
    <name type="scientific">Pandoravirus inopinatum</name>
    <dbReference type="NCBI Taxonomy" id="1605721"/>
    <lineage>
        <taxon>Viruses</taxon>
        <taxon>Pandoravirus</taxon>
    </lineage>
</organism>
<feature type="compositionally biased region" description="Basic and acidic residues" evidence="1">
    <location>
        <begin position="1"/>
        <end position="11"/>
    </location>
</feature>
<feature type="region of interest" description="Disordered" evidence="1">
    <location>
        <begin position="1"/>
        <end position="25"/>
    </location>
</feature>
<dbReference type="RefSeq" id="YP_009119292.1">
    <property type="nucleotide sequence ID" value="NC_026440.1"/>
</dbReference>
<dbReference type="KEGG" id="vg:23461974"/>
<dbReference type="GeneID" id="23461974"/>
<dbReference type="EMBL" id="KP136319">
    <property type="protein sequence ID" value="AJF97057.1"/>
    <property type="molecule type" value="Genomic_DNA"/>
</dbReference>
<sequence length="557" mass="60970">MQNPFQKKEAKQNQGKGLVPGDDTRQWADAPTKSLRELPCRAHLFPLVILVIRARKGFFCVVAFSSKFSLFPCVTVCFWRSATATVAVMQAPPRQRADTKRAHIEALPLEMLVAALDKCRLVDAIRAAAVSRSMATASGIAITDRRAAAATRWAHGRVLSDDMSDALTAAILHDDARIIEDMWLAGVLPTTVGVRYRYYRERRSTRRGTTRRHVNQIISVHMSAPPPHGSGIEAVTLGLVYTALWTGAVDVFTFVAVARRANGQLVNRTQALWFVRIGADAMPIKAVPDVRPRRMGHLYAAIASTTTAPAVSVTANSRWSARSDDYEKPLTKAPLAVLIEVVRNTMVMCGRQSIDCDKGLPNQLADKLGVSVWQLERMVERAAGGRGLDHDAAVGILGAVASADESMGLLAGVHALVSMGWGTRHCATARCTDTETVVFRAHGARPSGRPAHYRPGSRPRGAGLWRHPCCAVGVVAGAFFQDFLSSRFSHNFPKRKNWKKRKKICGALTVCSQPQKRQAVNPQPFGVPLSRCRMVTSFLLFLRPVGVEGVLIVQPFF</sequence>
<accession>A0A0B5JBV5</accession>
<evidence type="ECO:0000256" key="1">
    <source>
        <dbReference type="SAM" id="MobiDB-lite"/>
    </source>
</evidence>
<protein>
    <submittedName>
        <fullName evidence="2">Uncharacterized protein</fullName>
    </submittedName>
</protein>